<dbReference type="GO" id="GO:0004497">
    <property type="term" value="F:monooxygenase activity"/>
    <property type="evidence" value="ECO:0007669"/>
    <property type="project" value="UniProtKB-KW"/>
</dbReference>
<keyword evidence="9" id="KW-0503">Monooxygenase</keyword>
<evidence type="ECO:0000256" key="6">
    <source>
        <dbReference type="ARBA" id="ARBA00023001"/>
    </source>
</evidence>
<feature type="signal peptide" evidence="16">
    <location>
        <begin position="1"/>
        <end position="18"/>
    </location>
</feature>
<evidence type="ECO:0000256" key="13">
    <source>
        <dbReference type="ARBA" id="ARBA00044502"/>
    </source>
</evidence>
<evidence type="ECO:0000256" key="5">
    <source>
        <dbReference type="ARBA" id="ARBA00022729"/>
    </source>
</evidence>
<comment type="similarity">
    <text evidence="13">Belongs to the polysaccharide monooxygenase AA9 family.</text>
</comment>
<dbReference type="PANTHER" id="PTHR33353:SF10">
    <property type="entry name" value="ENDO-BETA-1,4-GLUCANASE D"/>
    <property type="match status" value="1"/>
</dbReference>
<evidence type="ECO:0000256" key="15">
    <source>
        <dbReference type="ARBA" id="ARBA00047174"/>
    </source>
</evidence>
<dbReference type="InterPro" id="IPR005103">
    <property type="entry name" value="AA9_LPMO"/>
</dbReference>
<evidence type="ECO:0000259" key="17">
    <source>
        <dbReference type="Pfam" id="PF03443"/>
    </source>
</evidence>
<comment type="cofactor">
    <cofactor evidence="1">
        <name>Cu(2+)</name>
        <dbReference type="ChEBI" id="CHEBI:29036"/>
    </cofactor>
</comment>
<dbReference type="EC" id="1.14.99.56" evidence="15"/>
<dbReference type="GO" id="GO:0030245">
    <property type="term" value="P:cellulose catabolic process"/>
    <property type="evidence" value="ECO:0007669"/>
    <property type="project" value="UniProtKB-KW"/>
</dbReference>
<gene>
    <name evidence="18" type="ORF">FA15DRAFT_657381</name>
</gene>
<comment type="subcellular location">
    <subcellularLocation>
        <location evidence="2">Secreted</location>
    </subcellularLocation>
</comment>
<organism evidence="18 19">
    <name type="scientific">Coprinopsis marcescibilis</name>
    <name type="common">Agaric fungus</name>
    <name type="synonym">Psathyrella marcescibilis</name>
    <dbReference type="NCBI Taxonomy" id="230819"/>
    <lineage>
        <taxon>Eukaryota</taxon>
        <taxon>Fungi</taxon>
        <taxon>Dikarya</taxon>
        <taxon>Basidiomycota</taxon>
        <taxon>Agaricomycotina</taxon>
        <taxon>Agaricomycetes</taxon>
        <taxon>Agaricomycetidae</taxon>
        <taxon>Agaricales</taxon>
        <taxon>Agaricineae</taxon>
        <taxon>Psathyrellaceae</taxon>
        <taxon>Coprinopsis</taxon>
    </lineage>
</organism>
<keyword evidence="4" id="KW-0479">Metal-binding</keyword>
<dbReference type="Proteomes" id="UP000307440">
    <property type="component" value="Unassembled WGS sequence"/>
</dbReference>
<evidence type="ECO:0000256" key="7">
    <source>
        <dbReference type="ARBA" id="ARBA00023002"/>
    </source>
</evidence>
<evidence type="ECO:0000256" key="3">
    <source>
        <dbReference type="ARBA" id="ARBA00022525"/>
    </source>
</evidence>
<feature type="domain" description="Auxiliary Activity family 9 catalytic" evidence="17">
    <location>
        <begin position="78"/>
        <end position="237"/>
    </location>
</feature>
<reference evidence="18 19" key="1">
    <citation type="journal article" date="2019" name="Nat. Ecol. Evol.">
        <title>Megaphylogeny resolves global patterns of mushroom evolution.</title>
        <authorList>
            <person name="Varga T."/>
            <person name="Krizsan K."/>
            <person name="Foldi C."/>
            <person name="Dima B."/>
            <person name="Sanchez-Garcia M."/>
            <person name="Sanchez-Ramirez S."/>
            <person name="Szollosi G.J."/>
            <person name="Szarkandi J.G."/>
            <person name="Papp V."/>
            <person name="Albert L."/>
            <person name="Andreopoulos W."/>
            <person name="Angelini C."/>
            <person name="Antonin V."/>
            <person name="Barry K.W."/>
            <person name="Bougher N.L."/>
            <person name="Buchanan P."/>
            <person name="Buyck B."/>
            <person name="Bense V."/>
            <person name="Catcheside P."/>
            <person name="Chovatia M."/>
            <person name="Cooper J."/>
            <person name="Damon W."/>
            <person name="Desjardin D."/>
            <person name="Finy P."/>
            <person name="Geml J."/>
            <person name="Haridas S."/>
            <person name="Hughes K."/>
            <person name="Justo A."/>
            <person name="Karasinski D."/>
            <person name="Kautmanova I."/>
            <person name="Kiss B."/>
            <person name="Kocsube S."/>
            <person name="Kotiranta H."/>
            <person name="LaButti K.M."/>
            <person name="Lechner B.E."/>
            <person name="Liimatainen K."/>
            <person name="Lipzen A."/>
            <person name="Lukacs Z."/>
            <person name="Mihaltcheva S."/>
            <person name="Morgado L.N."/>
            <person name="Niskanen T."/>
            <person name="Noordeloos M.E."/>
            <person name="Ohm R.A."/>
            <person name="Ortiz-Santana B."/>
            <person name="Ovrebo C."/>
            <person name="Racz N."/>
            <person name="Riley R."/>
            <person name="Savchenko A."/>
            <person name="Shiryaev A."/>
            <person name="Soop K."/>
            <person name="Spirin V."/>
            <person name="Szebenyi C."/>
            <person name="Tomsovsky M."/>
            <person name="Tulloss R.E."/>
            <person name="Uehling J."/>
            <person name="Grigoriev I.V."/>
            <person name="Vagvolgyi C."/>
            <person name="Papp T."/>
            <person name="Martin F.M."/>
            <person name="Miettinen O."/>
            <person name="Hibbett D.S."/>
            <person name="Nagy L.G."/>
        </authorList>
    </citation>
    <scope>NUCLEOTIDE SEQUENCE [LARGE SCALE GENOMIC DNA]</scope>
    <source>
        <strain evidence="18 19">CBS 121175</strain>
    </source>
</reference>
<dbReference type="OrthoDB" id="3496539at2759"/>
<keyword evidence="10" id="KW-1015">Disulfide bond</keyword>
<keyword evidence="12" id="KW-0624">Polysaccharide degradation</keyword>
<keyword evidence="8" id="KW-0186">Copper</keyword>
<dbReference type="GO" id="GO:0046872">
    <property type="term" value="F:metal ion binding"/>
    <property type="evidence" value="ECO:0007669"/>
    <property type="project" value="UniProtKB-KW"/>
</dbReference>
<evidence type="ECO:0000256" key="10">
    <source>
        <dbReference type="ARBA" id="ARBA00023157"/>
    </source>
</evidence>
<evidence type="ECO:0000256" key="1">
    <source>
        <dbReference type="ARBA" id="ARBA00001973"/>
    </source>
</evidence>
<evidence type="ECO:0000313" key="19">
    <source>
        <dbReference type="Proteomes" id="UP000307440"/>
    </source>
</evidence>
<accession>A0A5C3KQW0</accession>
<evidence type="ECO:0000256" key="2">
    <source>
        <dbReference type="ARBA" id="ARBA00004613"/>
    </source>
</evidence>
<dbReference type="Gene3D" id="2.70.50.70">
    <property type="match status" value="1"/>
</dbReference>
<sequence>MRLLQLTLLAVSPAFVASHCSCYLLSCAKRTDELQSIKSPFLFSPQKMASKRSPGGMSDAQTIQIGTIMRSTGPFDPVNMRCFNGESNSTSETLSIYAGSWLAMGTGRGSFSRAFGLAHDGVDLKDWDGAGKVWFRIHEVTAYPVRTNPHSETYTLNFPAHHSTRRAEKYLVRMEVIALHNAIKNTPHLSSIPPLAEGYISCGQLNVTNPKEGGTPGPLVEFPGFYTGNVDGLNFQRSYTLLMDSVRNRESESISTTKLPRLTSIPDLVIQGQLFSQ</sequence>
<dbReference type="PANTHER" id="PTHR33353">
    <property type="entry name" value="PUTATIVE (AFU_ORTHOLOGUE AFUA_1G12560)-RELATED"/>
    <property type="match status" value="1"/>
</dbReference>
<keyword evidence="11" id="KW-0119">Carbohydrate metabolism</keyword>
<evidence type="ECO:0000256" key="11">
    <source>
        <dbReference type="ARBA" id="ARBA00023277"/>
    </source>
</evidence>
<evidence type="ECO:0000256" key="9">
    <source>
        <dbReference type="ARBA" id="ARBA00023033"/>
    </source>
</evidence>
<dbReference type="AlphaFoldDB" id="A0A5C3KQW0"/>
<feature type="chain" id="PRO_5022865811" description="lytic cellulose monooxygenase (C4-dehydrogenating)" evidence="16">
    <location>
        <begin position="19"/>
        <end position="277"/>
    </location>
</feature>
<evidence type="ECO:0000256" key="8">
    <source>
        <dbReference type="ARBA" id="ARBA00023008"/>
    </source>
</evidence>
<keyword evidence="7" id="KW-0560">Oxidoreductase</keyword>
<keyword evidence="19" id="KW-1185">Reference proteome</keyword>
<dbReference type="GO" id="GO:0005576">
    <property type="term" value="C:extracellular region"/>
    <property type="evidence" value="ECO:0007669"/>
    <property type="project" value="UniProtKB-SubCell"/>
</dbReference>
<name>A0A5C3KQW0_COPMA</name>
<evidence type="ECO:0000313" key="18">
    <source>
        <dbReference type="EMBL" id="TFK22627.1"/>
    </source>
</evidence>
<proteinExistence type="inferred from homology"/>
<dbReference type="STRING" id="230819.A0A5C3KQW0"/>
<keyword evidence="3" id="KW-0964">Secreted</keyword>
<keyword evidence="5 16" id="KW-0732">Signal</keyword>
<evidence type="ECO:0000256" key="16">
    <source>
        <dbReference type="SAM" id="SignalP"/>
    </source>
</evidence>
<evidence type="ECO:0000256" key="4">
    <source>
        <dbReference type="ARBA" id="ARBA00022723"/>
    </source>
</evidence>
<dbReference type="EMBL" id="ML210236">
    <property type="protein sequence ID" value="TFK22627.1"/>
    <property type="molecule type" value="Genomic_DNA"/>
</dbReference>
<keyword evidence="6" id="KW-0136">Cellulose degradation</keyword>
<comment type="catalytic activity">
    <reaction evidence="14">
        <text>[(1-&gt;4)-beta-D-glucosyl]n+m + reduced acceptor + O2 = 4-dehydro-beta-D-glucosyl-[(1-&gt;4)-beta-D-glucosyl]n-1 + [(1-&gt;4)-beta-D-glucosyl]m + acceptor + H2O.</text>
        <dbReference type="EC" id="1.14.99.56"/>
    </reaction>
</comment>
<dbReference type="Pfam" id="PF03443">
    <property type="entry name" value="AA9"/>
    <property type="match status" value="1"/>
</dbReference>
<evidence type="ECO:0000256" key="14">
    <source>
        <dbReference type="ARBA" id="ARBA00045077"/>
    </source>
</evidence>
<evidence type="ECO:0000256" key="12">
    <source>
        <dbReference type="ARBA" id="ARBA00023326"/>
    </source>
</evidence>
<protein>
    <recommendedName>
        <fullName evidence="15">lytic cellulose monooxygenase (C4-dehydrogenating)</fullName>
        <ecNumber evidence="15">1.14.99.56</ecNumber>
    </recommendedName>
</protein>
<dbReference type="InterPro" id="IPR049892">
    <property type="entry name" value="AA9"/>
</dbReference>